<accession>A0A9N9PJU7</accession>
<comment type="caution">
    <text evidence="1">The sequence shown here is derived from an EMBL/GenBank/DDBJ whole genome shotgun (WGS) entry which is preliminary data.</text>
</comment>
<proteinExistence type="predicted"/>
<dbReference type="EMBL" id="CAJVQA010059111">
    <property type="protein sequence ID" value="CAG8827510.1"/>
    <property type="molecule type" value="Genomic_DNA"/>
</dbReference>
<organism evidence="1 2">
    <name type="scientific">Cetraspora pellucida</name>
    <dbReference type="NCBI Taxonomy" id="1433469"/>
    <lineage>
        <taxon>Eukaryota</taxon>
        <taxon>Fungi</taxon>
        <taxon>Fungi incertae sedis</taxon>
        <taxon>Mucoromycota</taxon>
        <taxon>Glomeromycotina</taxon>
        <taxon>Glomeromycetes</taxon>
        <taxon>Diversisporales</taxon>
        <taxon>Gigasporaceae</taxon>
        <taxon>Cetraspora</taxon>
    </lineage>
</organism>
<feature type="non-terminal residue" evidence="1">
    <location>
        <position position="72"/>
    </location>
</feature>
<feature type="non-terminal residue" evidence="1">
    <location>
        <position position="1"/>
    </location>
</feature>
<protein>
    <submittedName>
        <fullName evidence="1">19853_t:CDS:1</fullName>
    </submittedName>
</protein>
<dbReference type="Proteomes" id="UP000789759">
    <property type="component" value="Unassembled WGS sequence"/>
</dbReference>
<evidence type="ECO:0000313" key="2">
    <source>
        <dbReference type="Proteomes" id="UP000789759"/>
    </source>
</evidence>
<reference evidence="1" key="1">
    <citation type="submission" date="2021-06" db="EMBL/GenBank/DDBJ databases">
        <authorList>
            <person name="Kallberg Y."/>
            <person name="Tangrot J."/>
            <person name="Rosling A."/>
        </authorList>
    </citation>
    <scope>NUCLEOTIDE SEQUENCE</scope>
    <source>
        <strain evidence="1">FL966</strain>
    </source>
</reference>
<evidence type="ECO:0000313" key="1">
    <source>
        <dbReference type="EMBL" id="CAG8827510.1"/>
    </source>
</evidence>
<name>A0A9N9PJU7_9GLOM</name>
<keyword evidence="2" id="KW-1185">Reference proteome</keyword>
<dbReference type="AlphaFoldDB" id="A0A9N9PJU7"/>
<gene>
    <name evidence="1" type="ORF">CPELLU_LOCUS20308</name>
</gene>
<sequence>KIVNSRAKCNRKNSCKRSSKLLESDYKISSISNKLVEKRENRLISRKIGSTLQIRNNLSNISSKSMVRVFAK</sequence>